<accession>A0A914YVR5</accession>
<evidence type="ECO:0000313" key="1">
    <source>
        <dbReference type="Proteomes" id="UP000887577"/>
    </source>
</evidence>
<proteinExistence type="predicted"/>
<dbReference type="Proteomes" id="UP000887577">
    <property type="component" value="Unplaced"/>
</dbReference>
<organism evidence="1 2">
    <name type="scientific">Panagrolaimus superbus</name>
    <dbReference type="NCBI Taxonomy" id="310955"/>
    <lineage>
        <taxon>Eukaryota</taxon>
        <taxon>Metazoa</taxon>
        <taxon>Ecdysozoa</taxon>
        <taxon>Nematoda</taxon>
        <taxon>Chromadorea</taxon>
        <taxon>Rhabditida</taxon>
        <taxon>Tylenchina</taxon>
        <taxon>Panagrolaimomorpha</taxon>
        <taxon>Panagrolaimoidea</taxon>
        <taxon>Panagrolaimidae</taxon>
        <taxon>Panagrolaimus</taxon>
    </lineage>
</organism>
<dbReference type="WBParaSite" id="PSU_v2.g4674.t1">
    <property type="protein sequence ID" value="PSU_v2.g4674.t1"/>
    <property type="gene ID" value="PSU_v2.g4674"/>
</dbReference>
<sequence length="74" mass="8394">MMLIEQKKRSQLWKANVSKYAIISANKIRELLLEYDNDAVQVAALLDGAAIFGHCLEPLNAAEFAQIRANMRQF</sequence>
<evidence type="ECO:0000313" key="2">
    <source>
        <dbReference type="WBParaSite" id="PSU_v2.g4674.t1"/>
    </source>
</evidence>
<name>A0A914YVR5_9BILA</name>
<dbReference type="AlphaFoldDB" id="A0A914YVR5"/>
<protein>
    <submittedName>
        <fullName evidence="2">Uncharacterized protein</fullName>
    </submittedName>
</protein>
<keyword evidence="1" id="KW-1185">Reference proteome</keyword>
<reference evidence="2" key="1">
    <citation type="submission" date="2022-11" db="UniProtKB">
        <authorList>
            <consortium name="WormBaseParasite"/>
        </authorList>
    </citation>
    <scope>IDENTIFICATION</scope>
</reference>